<dbReference type="InterPro" id="IPR004360">
    <property type="entry name" value="Glyas_Fos-R_dOase_dom"/>
</dbReference>
<evidence type="ECO:0000259" key="1">
    <source>
        <dbReference type="PROSITE" id="PS51819"/>
    </source>
</evidence>
<proteinExistence type="predicted"/>
<dbReference type="RefSeq" id="WP_346336860.1">
    <property type="nucleotide sequence ID" value="NZ_JBBYXI010000002.1"/>
</dbReference>
<dbReference type="PIRSF" id="PIRSF039020">
    <property type="entry name" value="EhpR"/>
    <property type="match status" value="1"/>
</dbReference>
<dbReference type="PROSITE" id="PS51819">
    <property type="entry name" value="VOC"/>
    <property type="match status" value="1"/>
</dbReference>
<feature type="domain" description="VOC" evidence="1">
    <location>
        <begin position="3"/>
        <end position="120"/>
    </location>
</feature>
<gene>
    <name evidence="2" type="ORF">WJT86_07150</name>
</gene>
<evidence type="ECO:0000313" key="2">
    <source>
        <dbReference type="EMBL" id="MEN3930835.1"/>
    </source>
</evidence>
<evidence type="ECO:0000313" key="3">
    <source>
        <dbReference type="Proteomes" id="UP001418637"/>
    </source>
</evidence>
<accession>A0ABV0BJF4</accession>
<dbReference type="SUPFAM" id="SSF54593">
    <property type="entry name" value="Glyoxalase/Bleomycin resistance protein/Dihydroxybiphenyl dioxygenase"/>
    <property type="match status" value="1"/>
</dbReference>
<comment type="caution">
    <text evidence="2">The sequence shown here is derived from an EMBL/GenBank/DDBJ whole genome shotgun (WGS) entry which is preliminary data.</text>
</comment>
<dbReference type="InterPro" id="IPR037523">
    <property type="entry name" value="VOC_core"/>
</dbReference>
<sequence>MFEPNLTILYVDSPAKSEAFYVNLLGRKPVESSPTFAMFAFPSGMRLAFWSRHTVEPAIENICWSGELAFPLSTRQDVDAAFAMLSNNGLKIIQQPQVMDFGYTFVALDPDGYRLRIYCPEL</sequence>
<dbReference type="InterPro" id="IPR029068">
    <property type="entry name" value="Glyas_Bleomycin-R_OHBP_Dase"/>
</dbReference>
<dbReference type="Gene3D" id="3.30.720.110">
    <property type="match status" value="1"/>
</dbReference>
<keyword evidence="3" id="KW-1185">Reference proteome</keyword>
<organism evidence="2 3">
    <name type="scientific">Hohaiivirga grylli</name>
    <dbReference type="NCBI Taxonomy" id="3133970"/>
    <lineage>
        <taxon>Bacteria</taxon>
        <taxon>Pseudomonadati</taxon>
        <taxon>Pseudomonadota</taxon>
        <taxon>Alphaproteobacteria</taxon>
        <taxon>Hyphomicrobiales</taxon>
        <taxon>Methylobacteriaceae</taxon>
        <taxon>Hohaiivirga</taxon>
    </lineage>
</organism>
<dbReference type="InterPro" id="IPR026275">
    <property type="entry name" value="Glyoxalase/dOase/EhpR"/>
</dbReference>
<name>A0ABV0BJF4_9HYPH</name>
<dbReference type="Proteomes" id="UP001418637">
    <property type="component" value="Unassembled WGS sequence"/>
</dbReference>
<dbReference type="Pfam" id="PF00903">
    <property type="entry name" value="Glyoxalase"/>
    <property type="match status" value="1"/>
</dbReference>
<dbReference type="Gene3D" id="3.30.720.120">
    <property type="match status" value="1"/>
</dbReference>
<dbReference type="EMBL" id="JBBYXI010000002">
    <property type="protein sequence ID" value="MEN3930835.1"/>
    <property type="molecule type" value="Genomic_DNA"/>
</dbReference>
<reference evidence="2 3" key="1">
    <citation type="submission" date="2024-04" db="EMBL/GenBank/DDBJ databases">
        <title>A novel species isolated from cricket.</title>
        <authorList>
            <person name="Wang H.-C."/>
        </authorList>
    </citation>
    <scope>NUCLEOTIDE SEQUENCE [LARGE SCALE GENOMIC DNA]</scope>
    <source>
        <strain evidence="2 3">WL0021</strain>
    </source>
</reference>
<protein>
    <submittedName>
        <fullName evidence="2">VOC family protein</fullName>
    </submittedName>
</protein>